<dbReference type="EMBL" id="JAUSQL010000001">
    <property type="protein sequence ID" value="MDP9831604.1"/>
    <property type="molecule type" value="Genomic_DNA"/>
</dbReference>
<gene>
    <name evidence="1" type="ORF">J2S45_000283</name>
</gene>
<keyword evidence="2" id="KW-1185">Reference proteome</keyword>
<evidence type="ECO:0000313" key="1">
    <source>
        <dbReference type="EMBL" id="MDP9831604.1"/>
    </source>
</evidence>
<comment type="caution">
    <text evidence="1">The sequence shown here is derived from an EMBL/GenBank/DDBJ whole genome shotgun (WGS) entry which is preliminary data.</text>
</comment>
<sequence>MDWGLTAERPDQLWVADYTFVPTRTRFAYEWVTWWNHARFHQTLDYRTLHQVEAEYWHLHTVTEEQETKVNA</sequence>
<name>A0ABT9PFX1_9ACTO</name>
<accession>A0ABT9PFX1</accession>
<reference evidence="1 2" key="1">
    <citation type="submission" date="2023-07" db="EMBL/GenBank/DDBJ databases">
        <title>Sequencing the genomes of 1000 actinobacteria strains.</title>
        <authorList>
            <person name="Klenk H.-P."/>
        </authorList>
    </citation>
    <scope>NUCLEOTIDE SEQUENCE [LARGE SCALE GENOMIC DNA]</scope>
    <source>
        <strain evidence="1 2">DSM 19515</strain>
    </source>
</reference>
<protein>
    <recommendedName>
        <fullName evidence="3">Integrase catalytic domain-containing protein</fullName>
    </recommendedName>
</protein>
<proteinExistence type="predicted"/>
<evidence type="ECO:0008006" key="3">
    <source>
        <dbReference type="Google" id="ProtNLM"/>
    </source>
</evidence>
<organism evidence="1 2">
    <name type="scientific">Trueperella abortisuis</name>
    <dbReference type="NCBI Taxonomy" id="445930"/>
    <lineage>
        <taxon>Bacteria</taxon>
        <taxon>Bacillati</taxon>
        <taxon>Actinomycetota</taxon>
        <taxon>Actinomycetes</taxon>
        <taxon>Actinomycetales</taxon>
        <taxon>Actinomycetaceae</taxon>
        <taxon>Trueperella</taxon>
    </lineage>
</organism>
<evidence type="ECO:0000313" key="2">
    <source>
        <dbReference type="Proteomes" id="UP001230145"/>
    </source>
</evidence>
<dbReference type="Proteomes" id="UP001230145">
    <property type="component" value="Unassembled WGS sequence"/>
</dbReference>